<dbReference type="Proteomes" id="UP001165960">
    <property type="component" value="Unassembled WGS sequence"/>
</dbReference>
<comment type="caution">
    <text evidence="1">The sequence shown here is derived from an EMBL/GenBank/DDBJ whole genome shotgun (WGS) entry which is preliminary data.</text>
</comment>
<dbReference type="EMBL" id="QTSX02000728">
    <property type="protein sequence ID" value="KAJ9086211.1"/>
    <property type="molecule type" value="Genomic_DNA"/>
</dbReference>
<proteinExistence type="predicted"/>
<accession>A0ACC2UHI6</accession>
<keyword evidence="2" id="KW-1185">Reference proteome</keyword>
<organism evidence="1 2">
    <name type="scientific">Entomophthora muscae</name>
    <dbReference type="NCBI Taxonomy" id="34485"/>
    <lineage>
        <taxon>Eukaryota</taxon>
        <taxon>Fungi</taxon>
        <taxon>Fungi incertae sedis</taxon>
        <taxon>Zoopagomycota</taxon>
        <taxon>Entomophthoromycotina</taxon>
        <taxon>Entomophthoromycetes</taxon>
        <taxon>Entomophthorales</taxon>
        <taxon>Entomophthoraceae</taxon>
        <taxon>Entomophthora</taxon>
    </lineage>
</organism>
<evidence type="ECO:0000313" key="2">
    <source>
        <dbReference type="Proteomes" id="UP001165960"/>
    </source>
</evidence>
<sequence length="433" mass="47728">MEDILFTGLVVVIVNGGCNTGRSLAIGFAAREAKVVVHGPKHVVDVTIEEVHSLGSGGLGCQENPIEAAMEKFGRIDIVAIVARPSTRAETFNDSIERLVYKTYIDAMYGYTYLNGIGHGNLLIVVDYEDEGVAYATARKSLMGMCISLANESNDIKCNCILAVDKKARKNVALVVMALTVPPWGYSGCTMEVNSTLAQQLVFNENVSYTYSSSSPSVDQMLKSCLAMPSMREKVAIVTGAGSGLGLLVARRLVEFGARVVAYESNMMIRTIPQLVAIRPNFKRKESWVESILSIPEPKEKPKEERYVYINSMDEEEMVKTCISKFGRVDILINCPSIPTNSWHQDLVPFYFEMAIHHHIKASYRISQHVWPSMSKQKDGRIVNLIPMDQARPSLLSLGMAGLSQALAEKGIHENIHVTWAISSASVSETNFL</sequence>
<protein>
    <submittedName>
        <fullName evidence="1">Bifunctional hydroxyacyl-CoA dehydrogenase/enoyl-CoA hydratase fox2</fullName>
    </submittedName>
</protein>
<name>A0ACC2UHI6_9FUNG</name>
<reference evidence="1" key="1">
    <citation type="submission" date="2022-04" db="EMBL/GenBank/DDBJ databases">
        <title>Genome of the entomopathogenic fungus Entomophthora muscae.</title>
        <authorList>
            <person name="Elya C."/>
            <person name="Lovett B.R."/>
            <person name="Lee E."/>
            <person name="Macias A.M."/>
            <person name="Hajek A.E."/>
            <person name="De Bivort B.L."/>
            <person name="Kasson M.T."/>
            <person name="De Fine Licht H.H."/>
            <person name="Stajich J.E."/>
        </authorList>
    </citation>
    <scope>NUCLEOTIDE SEQUENCE</scope>
    <source>
        <strain evidence="1">Berkeley</strain>
    </source>
</reference>
<gene>
    <name evidence="1" type="primary">FOX2_1</name>
    <name evidence="1" type="ORF">DSO57_1006412</name>
</gene>
<evidence type="ECO:0000313" key="1">
    <source>
        <dbReference type="EMBL" id="KAJ9086211.1"/>
    </source>
</evidence>